<evidence type="ECO:0000256" key="1">
    <source>
        <dbReference type="ARBA" id="ARBA00012864"/>
    </source>
</evidence>
<evidence type="ECO:0000256" key="6">
    <source>
        <dbReference type="ARBA" id="ARBA00023004"/>
    </source>
</evidence>
<evidence type="ECO:0000313" key="9">
    <source>
        <dbReference type="EMBL" id="MFC4261508.1"/>
    </source>
</evidence>
<keyword evidence="10" id="KW-1185">Reference proteome</keyword>
<reference evidence="10" key="1">
    <citation type="journal article" date="2019" name="Int. J. Syst. Evol. Microbiol.">
        <title>The Global Catalogue of Microorganisms (GCM) 10K type strain sequencing project: providing services to taxonomists for standard genome sequencing and annotation.</title>
        <authorList>
            <consortium name="The Broad Institute Genomics Platform"/>
            <consortium name="The Broad Institute Genome Sequencing Center for Infectious Disease"/>
            <person name="Wu L."/>
            <person name="Ma J."/>
        </authorList>
    </citation>
    <scope>NUCLEOTIDE SEQUENCE [LARGE SCALE GENOMIC DNA]</scope>
    <source>
        <strain evidence="10">CECT 8289</strain>
    </source>
</reference>
<sequence length="419" mass="45843">MHQLQLFTNIQSLVNVRTHNQLLRGAALATLPCIDNAYLLVEDGIIKAFGAMATLQEDMPNLPNNIVDVDGQFILPCWCDSHTHIVFAGSRENEFVDKINGLSYAEIAAKGGGILNSAQKLANTREEELFEAALERIHELSALGTGAIEIKSGYGLTVEAEIKMLRVIKRLQQHTDVIIKATFLGAHTYPLSYKENHQGYVDSIIHEMLPIIKEENLADYIDVFCETGFFSPEETQQICTAALAIGLKPKLHVNQLNSIGGIEVGIANNALSLDHLETLTDHDIALLGQYKGCSTLLPTAAFFLRMPYQPARALINAGAAVTLASDFNPGSSPSGNMNFVTALSCIQMKMLPAEVINAATINGAYAMECESITGSIMIGKRADLIFTKKIPSIDYLFYSFSSNNIDKVMIKGNWVQQPH</sequence>
<evidence type="ECO:0000313" key="10">
    <source>
        <dbReference type="Proteomes" id="UP001595907"/>
    </source>
</evidence>
<feature type="binding site" evidence="7">
    <location>
        <position position="187"/>
    </location>
    <ligand>
        <name>4-imidazolone-5-propanoate</name>
        <dbReference type="ChEBI" id="CHEBI:77893"/>
    </ligand>
</feature>
<feature type="domain" description="Amidohydrolase-related" evidence="8">
    <location>
        <begin position="235"/>
        <end position="415"/>
    </location>
</feature>
<comment type="similarity">
    <text evidence="7">Belongs to the metallo-dependent hydrolases superfamily. HutI family.</text>
</comment>
<feature type="binding site" evidence="7">
    <location>
        <position position="84"/>
    </location>
    <ligand>
        <name>Fe(3+)</name>
        <dbReference type="ChEBI" id="CHEBI:29034"/>
    </ligand>
</feature>
<feature type="binding site" evidence="7">
    <location>
        <position position="252"/>
    </location>
    <ligand>
        <name>Zn(2+)</name>
        <dbReference type="ChEBI" id="CHEBI:29105"/>
    </ligand>
</feature>
<keyword evidence="7" id="KW-0963">Cytoplasm</keyword>
<dbReference type="InterPro" id="IPR032466">
    <property type="entry name" value="Metal_Hydrolase"/>
</dbReference>
<dbReference type="Gene3D" id="3.20.20.140">
    <property type="entry name" value="Metal-dependent hydrolases"/>
    <property type="match status" value="1"/>
</dbReference>
<dbReference type="GO" id="GO:0050480">
    <property type="term" value="F:imidazolonepropionase activity"/>
    <property type="evidence" value="ECO:0007669"/>
    <property type="project" value="UniProtKB-EC"/>
</dbReference>
<evidence type="ECO:0000256" key="5">
    <source>
        <dbReference type="ARBA" id="ARBA00022833"/>
    </source>
</evidence>
<dbReference type="Proteomes" id="UP001595907">
    <property type="component" value="Unassembled WGS sequence"/>
</dbReference>
<comment type="cofactor">
    <cofactor evidence="7">
        <name>Zn(2+)</name>
        <dbReference type="ChEBI" id="CHEBI:29105"/>
    </cofactor>
    <cofactor evidence="7">
        <name>Fe(3+)</name>
        <dbReference type="ChEBI" id="CHEBI:29034"/>
    </cofactor>
    <text evidence="7">Binds 1 zinc or iron ion per subunit.</text>
</comment>
<dbReference type="HAMAP" id="MF_00372">
    <property type="entry name" value="HutI"/>
    <property type="match status" value="1"/>
</dbReference>
<feature type="binding site" evidence="7">
    <location>
        <position position="84"/>
    </location>
    <ligand>
        <name>Zn(2+)</name>
        <dbReference type="ChEBI" id="CHEBI:29105"/>
    </ligand>
</feature>
<name>A0ABV8QQ27_9BACT</name>
<dbReference type="EMBL" id="JBHSCZ010000001">
    <property type="protein sequence ID" value="MFC4261508.1"/>
    <property type="molecule type" value="Genomic_DNA"/>
</dbReference>
<evidence type="ECO:0000256" key="2">
    <source>
        <dbReference type="ARBA" id="ARBA00022723"/>
    </source>
</evidence>
<dbReference type="SUPFAM" id="SSF51556">
    <property type="entry name" value="Metallo-dependent hydrolases"/>
    <property type="match status" value="1"/>
</dbReference>
<dbReference type="Pfam" id="PF01979">
    <property type="entry name" value="Amidohydro_1"/>
    <property type="match status" value="1"/>
</dbReference>
<comment type="function">
    <text evidence="7">Catalyzes the hydrolytic cleavage of the carbon-nitrogen bond in imidazolone-5-propanoate to yield N-formimidoyl-L-glutamate. It is the third step in the universal histidine degradation pathway.</text>
</comment>
<evidence type="ECO:0000256" key="4">
    <source>
        <dbReference type="ARBA" id="ARBA00022808"/>
    </source>
</evidence>
<feature type="binding site" evidence="7">
    <location>
        <position position="82"/>
    </location>
    <ligand>
        <name>Fe(3+)</name>
        <dbReference type="ChEBI" id="CHEBI:29034"/>
    </ligand>
</feature>
<dbReference type="EC" id="3.5.2.7" evidence="1 7"/>
<dbReference type="PANTHER" id="PTHR42752">
    <property type="entry name" value="IMIDAZOLONEPROPIONASE"/>
    <property type="match status" value="1"/>
</dbReference>
<comment type="catalytic activity">
    <reaction evidence="7">
        <text>4-imidazolone-5-propanoate + H2O = N-formimidoyl-L-glutamate</text>
        <dbReference type="Rhea" id="RHEA:23660"/>
        <dbReference type="ChEBI" id="CHEBI:15377"/>
        <dbReference type="ChEBI" id="CHEBI:58928"/>
        <dbReference type="ChEBI" id="CHEBI:77893"/>
        <dbReference type="EC" id="3.5.2.7"/>
    </reaction>
</comment>
<feature type="binding site" evidence="7">
    <location>
        <position position="331"/>
    </location>
    <ligand>
        <name>4-imidazolone-5-propanoate</name>
        <dbReference type="ChEBI" id="CHEBI:77893"/>
    </ligand>
</feature>
<dbReference type="InterPro" id="IPR011059">
    <property type="entry name" value="Metal-dep_hydrolase_composite"/>
</dbReference>
<feature type="binding site" evidence="7">
    <location>
        <position position="154"/>
    </location>
    <ligand>
        <name>N-formimidoyl-L-glutamate</name>
        <dbReference type="ChEBI" id="CHEBI:58928"/>
    </ligand>
</feature>
<keyword evidence="6 7" id="KW-0408">Iron</keyword>
<feature type="binding site" evidence="7">
    <location>
        <position position="154"/>
    </location>
    <ligand>
        <name>4-imidazolone-5-propanoate</name>
        <dbReference type="ChEBI" id="CHEBI:77893"/>
    </ligand>
</feature>
<dbReference type="NCBIfam" id="TIGR01224">
    <property type="entry name" value="hutI"/>
    <property type="match status" value="1"/>
</dbReference>
<dbReference type="Gene3D" id="2.30.40.10">
    <property type="entry name" value="Urease, subunit C, domain 1"/>
    <property type="match status" value="1"/>
</dbReference>
<organism evidence="9 10">
    <name type="scientific">Ferruginibacter yonginensis</name>
    <dbReference type="NCBI Taxonomy" id="1310416"/>
    <lineage>
        <taxon>Bacteria</taxon>
        <taxon>Pseudomonadati</taxon>
        <taxon>Bacteroidota</taxon>
        <taxon>Chitinophagia</taxon>
        <taxon>Chitinophagales</taxon>
        <taxon>Chitinophagaceae</taxon>
        <taxon>Ferruginibacter</taxon>
    </lineage>
</organism>
<keyword evidence="4 7" id="KW-0369">Histidine metabolism</keyword>
<feature type="binding site" evidence="7">
    <location>
        <position position="326"/>
    </location>
    <ligand>
        <name>Zn(2+)</name>
        <dbReference type="ChEBI" id="CHEBI:29105"/>
    </ligand>
</feature>
<protein>
    <recommendedName>
        <fullName evidence="1 7">Imidazolonepropionase</fullName>
        <ecNumber evidence="1 7">3.5.2.7</ecNumber>
    </recommendedName>
    <alternativeName>
        <fullName evidence="7">Imidazolone-5-propionate hydrolase</fullName>
    </alternativeName>
</protein>
<feature type="binding site" evidence="7">
    <location>
        <position position="91"/>
    </location>
    <ligand>
        <name>4-imidazolone-5-propanoate</name>
        <dbReference type="ChEBI" id="CHEBI:77893"/>
    </ligand>
</feature>
<evidence type="ECO:0000259" key="8">
    <source>
        <dbReference type="Pfam" id="PF01979"/>
    </source>
</evidence>
<keyword evidence="5 7" id="KW-0862">Zinc</keyword>
<evidence type="ECO:0000256" key="7">
    <source>
        <dbReference type="HAMAP-Rule" id="MF_00372"/>
    </source>
</evidence>
<comment type="pathway">
    <text evidence="7">Amino-acid degradation; L-histidine degradation into L-glutamate; N-formimidoyl-L-glutamate from L-histidine: step 3/3.</text>
</comment>
<comment type="caution">
    <text evidence="9">The sequence shown here is derived from an EMBL/GenBank/DDBJ whole genome shotgun (WGS) entry which is preliminary data.</text>
</comment>
<comment type="subcellular location">
    <subcellularLocation>
        <location evidence="7">Cytoplasm</location>
    </subcellularLocation>
</comment>
<proteinExistence type="inferred from homology"/>
<keyword evidence="2 7" id="KW-0479">Metal-binding</keyword>
<feature type="binding site" evidence="7">
    <location>
        <position position="252"/>
    </location>
    <ligand>
        <name>Fe(3+)</name>
        <dbReference type="ChEBI" id="CHEBI:29034"/>
    </ligand>
</feature>
<feature type="binding site" evidence="7">
    <location>
        <position position="326"/>
    </location>
    <ligand>
        <name>Fe(3+)</name>
        <dbReference type="ChEBI" id="CHEBI:29034"/>
    </ligand>
</feature>
<dbReference type="InterPro" id="IPR006680">
    <property type="entry name" value="Amidohydro-rel"/>
</dbReference>
<evidence type="ECO:0000256" key="3">
    <source>
        <dbReference type="ARBA" id="ARBA00022801"/>
    </source>
</evidence>
<dbReference type="RefSeq" id="WP_379705985.1">
    <property type="nucleotide sequence ID" value="NZ_JBHSCZ010000001.1"/>
</dbReference>
<feature type="binding site" evidence="7">
    <location>
        <position position="82"/>
    </location>
    <ligand>
        <name>Zn(2+)</name>
        <dbReference type="ChEBI" id="CHEBI:29105"/>
    </ligand>
</feature>
<keyword evidence="3 7" id="KW-0378">Hydrolase</keyword>
<accession>A0ABV8QQ27</accession>
<feature type="binding site" evidence="7">
    <location>
        <position position="255"/>
    </location>
    <ligand>
        <name>4-imidazolone-5-propanoate</name>
        <dbReference type="ChEBI" id="CHEBI:77893"/>
    </ligand>
</feature>
<gene>
    <name evidence="7 9" type="primary">hutI</name>
    <name evidence="9" type="ORF">ACFOWM_01340</name>
</gene>
<dbReference type="PANTHER" id="PTHR42752:SF1">
    <property type="entry name" value="IMIDAZOLONEPROPIONASE-RELATED"/>
    <property type="match status" value="1"/>
</dbReference>
<dbReference type="SUPFAM" id="SSF51338">
    <property type="entry name" value="Composite domain of metallo-dependent hydrolases"/>
    <property type="match status" value="1"/>
</dbReference>
<feature type="binding site" evidence="7">
    <location>
        <position position="330"/>
    </location>
    <ligand>
        <name>N-formimidoyl-L-glutamate</name>
        <dbReference type="ChEBI" id="CHEBI:58928"/>
    </ligand>
</feature>
<feature type="binding site" evidence="7">
    <location>
        <position position="328"/>
    </location>
    <ligand>
        <name>N-formimidoyl-L-glutamate</name>
        <dbReference type="ChEBI" id="CHEBI:58928"/>
    </ligand>
</feature>
<dbReference type="InterPro" id="IPR005920">
    <property type="entry name" value="HutI"/>
</dbReference>